<dbReference type="InterPro" id="IPR056884">
    <property type="entry name" value="NPHP3-like_N"/>
</dbReference>
<keyword evidence="5" id="KW-1185">Reference proteome</keyword>
<feature type="domain" description="DUF7791" evidence="3">
    <location>
        <begin position="593"/>
        <end position="686"/>
    </location>
</feature>
<feature type="domain" description="Nephrocystin 3-like N-terminal" evidence="2">
    <location>
        <begin position="259"/>
        <end position="428"/>
    </location>
</feature>
<dbReference type="Pfam" id="PF24883">
    <property type="entry name" value="NPHP3_N"/>
    <property type="match status" value="1"/>
</dbReference>
<dbReference type="Pfam" id="PF25053">
    <property type="entry name" value="DUF7791"/>
    <property type="match status" value="1"/>
</dbReference>
<dbReference type="OrthoDB" id="443402at2759"/>
<dbReference type="EMBL" id="SPUK01000001">
    <property type="protein sequence ID" value="TQW00353.1"/>
    <property type="molecule type" value="Genomic_DNA"/>
</dbReference>
<organism evidence="4 5">
    <name type="scientific">Cordyceps javanica</name>
    <dbReference type="NCBI Taxonomy" id="43265"/>
    <lineage>
        <taxon>Eukaryota</taxon>
        <taxon>Fungi</taxon>
        <taxon>Dikarya</taxon>
        <taxon>Ascomycota</taxon>
        <taxon>Pezizomycotina</taxon>
        <taxon>Sordariomycetes</taxon>
        <taxon>Hypocreomycetidae</taxon>
        <taxon>Hypocreales</taxon>
        <taxon>Cordycipitaceae</taxon>
        <taxon>Cordyceps</taxon>
    </lineage>
</organism>
<accession>A0A545VF45</accession>
<dbReference type="Proteomes" id="UP000315783">
    <property type="component" value="Unassembled WGS sequence"/>
</dbReference>
<name>A0A545VF45_9HYPO</name>
<dbReference type="SUPFAM" id="SSF52540">
    <property type="entry name" value="P-loop containing nucleoside triphosphate hydrolases"/>
    <property type="match status" value="1"/>
</dbReference>
<evidence type="ECO:0000256" key="1">
    <source>
        <dbReference type="ARBA" id="ARBA00022737"/>
    </source>
</evidence>
<reference evidence="4 5" key="1">
    <citation type="journal article" date="2019" name="Appl. Microbiol. Biotechnol.">
        <title>Genome sequence of Isaria javanica and comparative genome analysis insights into family S53 peptidase evolution in fungal entomopathogens.</title>
        <authorList>
            <person name="Lin R."/>
            <person name="Zhang X."/>
            <person name="Xin B."/>
            <person name="Zou M."/>
            <person name="Gao Y."/>
            <person name="Qin F."/>
            <person name="Hu Q."/>
            <person name="Xie B."/>
            <person name="Cheng X."/>
        </authorList>
    </citation>
    <scope>NUCLEOTIDE SEQUENCE [LARGE SCALE GENOMIC DNA]</scope>
    <source>
        <strain evidence="4 5">IJ1G</strain>
    </source>
</reference>
<gene>
    <name evidence="4" type="ORF">IF1G_00284</name>
</gene>
<keyword evidence="4" id="KW-0378">Hydrolase</keyword>
<dbReference type="STRING" id="43265.A0A545VF45"/>
<evidence type="ECO:0000313" key="4">
    <source>
        <dbReference type="EMBL" id="TQW00353.1"/>
    </source>
</evidence>
<dbReference type="GO" id="GO:0016787">
    <property type="term" value="F:hydrolase activity"/>
    <property type="evidence" value="ECO:0007669"/>
    <property type="project" value="UniProtKB-KW"/>
</dbReference>
<evidence type="ECO:0000259" key="2">
    <source>
        <dbReference type="Pfam" id="PF24883"/>
    </source>
</evidence>
<dbReference type="PANTHER" id="PTHR10039:SF5">
    <property type="entry name" value="NACHT DOMAIN-CONTAINING PROTEIN"/>
    <property type="match status" value="1"/>
</dbReference>
<dbReference type="PANTHER" id="PTHR10039">
    <property type="entry name" value="AMELOGENIN"/>
    <property type="match status" value="1"/>
</dbReference>
<keyword evidence="1" id="KW-0677">Repeat</keyword>
<protein>
    <submittedName>
        <fullName evidence="4">P-loop containing nucleoside triphosphate hydrolase</fullName>
    </submittedName>
</protein>
<dbReference type="Gene3D" id="3.40.50.300">
    <property type="entry name" value="P-loop containing nucleotide triphosphate hydrolases"/>
    <property type="match status" value="1"/>
</dbReference>
<dbReference type="InterPro" id="IPR056693">
    <property type="entry name" value="DUF7791"/>
</dbReference>
<dbReference type="AlphaFoldDB" id="A0A545VF45"/>
<sequence length="1029" mass="113904">MADKMDVIAIIGHASRILEALEGSLSIQEHITTTKHRSAQQVEEAVAKVTANASHIETEADANGPPSVSIVAISRTSANLLSDLATQMAALSVKGRTQMSKLDRFKLVNKLSKKMLNEDDALQLRLREQVEQLTKFLSPSLLQDAENVLQSLSLSPEIKPDRMKVLQATSSSLRAMAGSLACNPARLFAASQSLASQMENLVSKAQQQAALRALRFEKLHERFDSITIAETNAYAWLLSTGSNSNGSALALSGHLAAAKKAFMDWLEAGTGFFYIAGKPGAGKSTLMKLICRHPQFYDSVSRWAGNATPVIGRFFFWKPGQPEQKSIHGMLRGLLYSILEARPDITAVAMPEFCEDLLTDKALAVSDDDVKTAFQNMLGAFDYKKDYAVMLVVDGLDEFEGDHGDLLALMQSWVSQYPFTIKICVSSREQGVFESFFDLSPKFRLHELTRDDMMILVAARFGSSPAFTRLPGRNLDSLAPLLVDRAEGVVLWVVLAIASLEDGMEAGDIQNGDELERRVRSFPSELDDLLPHLHKSVTEHSRPWAYKAIELARFAQFTVARLRSASGMGYPGVGLAEFMLMDEASSSWNLTLFSPRSDSKVVGVEERLEVMRRKVLCRARGFLAVSNLPHERSWPANGTEKLYITFTHRSVVEFLESPPAAATMAAYLGTFDPFFALLSSDLAALRFAPPTDYPLLKGRASLPPDDTVELSALLADPLVQRLDGLMECAKSLEKSGSTRFLSILDAIGDAIMRQLKLLLPIQRIRLAVEDNSAHQILVNLTLANQIFEYSEWRRKQSVQSDGKKMMCSGLFHAFQAMIQRCRLASEPGVSVRRFEGDRPVRAINKDSSTSSSKMGVERLLRVLDEFCQNGLDVNYSWHGSWHGVVTAKEHGWTCWQAVLWAVVIGDIPHPESHRDILGRFLERGAATNVTIIAKTPEGPCKREDLEPADGWYLVSPFGGHTGNASRKRHVGDATDREAMLPSVLMHESSPIIQWAKKYDWVLTLRDLVTLRFGKETDGLSALLGVEFDE</sequence>
<comment type="caution">
    <text evidence="4">The sequence shown here is derived from an EMBL/GenBank/DDBJ whole genome shotgun (WGS) entry which is preliminary data.</text>
</comment>
<dbReference type="InterPro" id="IPR027417">
    <property type="entry name" value="P-loop_NTPase"/>
</dbReference>
<evidence type="ECO:0000313" key="5">
    <source>
        <dbReference type="Proteomes" id="UP000315783"/>
    </source>
</evidence>
<evidence type="ECO:0000259" key="3">
    <source>
        <dbReference type="Pfam" id="PF25053"/>
    </source>
</evidence>
<proteinExistence type="predicted"/>